<organism evidence="3 4">
    <name type="scientific">Miscanthus lutarioriparius</name>
    <dbReference type="NCBI Taxonomy" id="422564"/>
    <lineage>
        <taxon>Eukaryota</taxon>
        <taxon>Viridiplantae</taxon>
        <taxon>Streptophyta</taxon>
        <taxon>Embryophyta</taxon>
        <taxon>Tracheophyta</taxon>
        <taxon>Spermatophyta</taxon>
        <taxon>Magnoliopsida</taxon>
        <taxon>Liliopsida</taxon>
        <taxon>Poales</taxon>
        <taxon>Poaceae</taxon>
        <taxon>PACMAD clade</taxon>
        <taxon>Panicoideae</taxon>
        <taxon>Andropogonodae</taxon>
        <taxon>Andropogoneae</taxon>
        <taxon>Saccharinae</taxon>
        <taxon>Miscanthus</taxon>
    </lineage>
</organism>
<evidence type="ECO:0000259" key="2">
    <source>
        <dbReference type="Pfam" id="PF03732"/>
    </source>
</evidence>
<dbReference type="OrthoDB" id="696502at2759"/>
<comment type="caution">
    <text evidence="3">The sequence shown here is derived from an EMBL/GenBank/DDBJ whole genome shotgun (WGS) entry which is preliminary data.</text>
</comment>
<dbReference type="AlphaFoldDB" id="A0A811P7C4"/>
<feature type="region of interest" description="Disordered" evidence="1">
    <location>
        <begin position="267"/>
        <end position="313"/>
    </location>
</feature>
<feature type="compositionally biased region" description="Basic and acidic residues" evidence="1">
    <location>
        <begin position="301"/>
        <end position="313"/>
    </location>
</feature>
<keyword evidence="4" id="KW-1185">Reference proteome</keyword>
<name>A0A811P7C4_9POAL</name>
<dbReference type="Pfam" id="PF03732">
    <property type="entry name" value="Retrotrans_gag"/>
    <property type="match status" value="1"/>
</dbReference>
<gene>
    <name evidence="3" type="ORF">NCGR_LOCUS27732</name>
</gene>
<dbReference type="EMBL" id="CAJGYO010000007">
    <property type="protein sequence ID" value="CAD6242180.1"/>
    <property type="molecule type" value="Genomic_DNA"/>
</dbReference>
<accession>A0A811P7C4</accession>
<evidence type="ECO:0000313" key="4">
    <source>
        <dbReference type="Proteomes" id="UP000604825"/>
    </source>
</evidence>
<evidence type="ECO:0000256" key="1">
    <source>
        <dbReference type="SAM" id="MobiDB-lite"/>
    </source>
</evidence>
<sequence length="347" mass="39822">MDPNTKLILDELKSVQMNLTNRIVAEETSIGARVGSLEDATKVFDAWKPKMDATMEELRSEVGAIRKTDEKGGSGEVEGSHDHRCYEDEGGGNHHLPKINFPPFDGSNPKLWLGRCLDYFEMYFVPHRRWIKASTMHLSGTAACWLQSVEDQVRVGSWEQFCQLVMNCFGKDQHELLIRHLFHIHQSGSVQEYIDKFIGLVDQLVAYGRNTDPIYYGMRFVDGLRADIRAAMHIQHPNNLDTAYVLALLQEELVDLTRKKELRRPKPFTFARAPVRGPMPLPHPQPRQERPDRPMNPNSGPERRGHGVDDKLSTLRDYRRVHGLCVRCGEKWSRDHRCPKAIQLHAL</sequence>
<feature type="domain" description="Retrotransposon gag" evidence="2">
    <location>
        <begin position="135"/>
        <end position="225"/>
    </location>
</feature>
<protein>
    <recommendedName>
        <fullName evidence="2">Retrotransposon gag domain-containing protein</fullName>
    </recommendedName>
</protein>
<proteinExistence type="predicted"/>
<evidence type="ECO:0000313" key="3">
    <source>
        <dbReference type="EMBL" id="CAD6242180.1"/>
    </source>
</evidence>
<dbReference type="InterPro" id="IPR005162">
    <property type="entry name" value="Retrotrans_gag_dom"/>
</dbReference>
<reference evidence="3" key="1">
    <citation type="submission" date="2020-10" db="EMBL/GenBank/DDBJ databases">
        <authorList>
            <person name="Han B."/>
            <person name="Lu T."/>
            <person name="Zhao Q."/>
            <person name="Huang X."/>
            <person name="Zhao Y."/>
        </authorList>
    </citation>
    <scope>NUCLEOTIDE SEQUENCE</scope>
</reference>
<dbReference type="Proteomes" id="UP000604825">
    <property type="component" value="Unassembled WGS sequence"/>
</dbReference>